<dbReference type="Pfam" id="PF00583">
    <property type="entry name" value="Acetyltransf_1"/>
    <property type="match status" value="1"/>
</dbReference>
<accession>A0A1I5VY84</accession>
<dbReference type="PROSITE" id="PS51186">
    <property type="entry name" value="GNAT"/>
    <property type="match status" value="1"/>
</dbReference>
<dbReference type="CDD" id="cd04301">
    <property type="entry name" value="NAT_SF"/>
    <property type="match status" value="1"/>
</dbReference>
<dbReference type="SUPFAM" id="SSF55729">
    <property type="entry name" value="Acyl-CoA N-acyltransferases (Nat)"/>
    <property type="match status" value="1"/>
</dbReference>
<sequence length="138" mass="15848">MIRIAQSKEDILKCWEVLHLLRPHLKEADFADKVMEMFSEGYQIAFIEENEKAVAAIGFRYLQMLYNGKQIYIDDLSTVEEARGKGFAGKLLDYVVNLAKEKGCQCVTLDSGPARHTAHRLYLNKGFNIDSYHFSKKI</sequence>
<organism evidence="2 3">
    <name type="scientific">Pseudarcicella hirudinis</name>
    <dbReference type="NCBI Taxonomy" id="1079859"/>
    <lineage>
        <taxon>Bacteria</taxon>
        <taxon>Pseudomonadati</taxon>
        <taxon>Bacteroidota</taxon>
        <taxon>Cytophagia</taxon>
        <taxon>Cytophagales</taxon>
        <taxon>Flectobacillaceae</taxon>
        <taxon>Pseudarcicella</taxon>
    </lineage>
</organism>
<dbReference type="Gene3D" id="3.40.630.30">
    <property type="match status" value="1"/>
</dbReference>
<gene>
    <name evidence="2" type="ORF">SAMN04515674_110132</name>
</gene>
<feature type="domain" description="N-acetyltransferase" evidence="1">
    <location>
        <begin position="1"/>
        <end position="138"/>
    </location>
</feature>
<dbReference type="GO" id="GO:0016747">
    <property type="term" value="F:acyltransferase activity, transferring groups other than amino-acyl groups"/>
    <property type="evidence" value="ECO:0007669"/>
    <property type="project" value="InterPro"/>
</dbReference>
<dbReference type="InterPro" id="IPR000182">
    <property type="entry name" value="GNAT_dom"/>
</dbReference>
<proteinExistence type="predicted"/>
<evidence type="ECO:0000313" key="2">
    <source>
        <dbReference type="EMBL" id="SFQ12390.1"/>
    </source>
</evidence>
<reference evidence="2 3" key="1">
    <citation type="submission" date="2016-10" db="EMBL/GenBank/DDBJ databases">
        <authorList>
            <person name="de Groot N.N."/>
        </authorList>
    </citation>
    <scope>NUCLEOTIDE SEQUENCE [LARGE SCALE GENOMIC DNA]</scope>
    <source>
        <strain evidence="3">E92,LMG 26720,CCM 7988</strain>
    </source>
</reference>
<evidence type="ECO:0000259" key="1">
    <source>
        <dbReference type="PROSITE" id="PS51186"/>
    </source>
</evidence>
<keyword evidence="3" id="KW-1185">Reference proteome</keyword>
<keyword evidence="2" id="KW-0808">Transferase</keyword>
<dbReference type="Proteomes" id="UP000199306">
    <property type="component" value="Unassembled WGS sequence"/>
</dbReference>
<dbReference type="InterPro" id="IPR016181">
    <property type="entry name" value="Acyl_CoA_acyltransferase"/>
</dbReference>
<evidence type="ECO:0000313" key="3">
    <source>
        <dbReference type="Proteomes" id="UP000199306"/>
    </source>
</evidence>
<name>A0A1I5VY84_9BACT</name>
<protein>
    <submittedName>
        <fullName evidence="2">Acetyltransferase (GNAT) family protein</fullName>
    </submittedName>
</protein>
<dbReference type="STRING" id="1079859.SAMN04515674_110132"/>
<dbReference type="AlphaFoldDB" id="A0A1I5VY84"/>
<dbReference type="RefSeq" id="WP_229632970.1">
    <property type="nucleotide sequence ID" value="NZ_FOXH01000010.1"/>
</dbReference>
<dbReference type="EMBL" id="FOXH01000010">
    <property type="protein sequence ID" value="SFQ12390.1"/>
    <property type="molecule type" value="Genomic_DNA"/>
</dbReference>